<proteinExistence type="predicted"/>
<keyword evidence="2" id="KW-0238">DNA-binding</keyword>
<evidence type="ECO:0000313" key="5">
    <source>
        <dbReference type="EMBL" id="CAB4571662.1"/>
    </source>
</evidence>
<dbReference type="InterPro" id="IPR023772">
    <property type="entry name" value="DNA-bd_HTH_TetR-type_CS"/>
</dbReference>
<name>A0A6J6E5K5_9ZZZZ</name>
<keyword evidence="3" id="KW-0804">Transcription</keyword>
<dbReference type="EMBL" id="CAEZTG010000116">
    <property type="protein sequence ID" value="CAB4571662.1"/>
    <property type="molecule type" value="Genomic_DNA"/>
</dbReference>
<dbReference type="PROSITE" id="PS01081">
    <property type="entry name" value="HTH_TETR_1"/>
    <property type="match status" value="1"/>
</dbReference>
<dbReference type="InterPro" id="IPR001647">
    <property type="entry name" value="HTH_TetR"/>
</dbReference>
<dbReference type="PANTHER" id="PTHR30055:SF234">
    <property type="entry name" value="HTH-TYPE TRANSCRIPTIONAL REGULATOR BETI"/>
    <property type="match status" value="1"/>
</dbReference>
<keyword evidence="1" id="KW-0805">Transcription regulation</keyword>
<evidence type="ECO:0000313" key="6">
    <source>
        <dbReference type="EMBL" id="CAB4673691.1"/>
    </source>
</evidence>
<dbReference type="GO" id="GO:0000976">
    <property type="term" value="F:transcription cis-regulatory region binding"/>
    <property type="evidence" value="ECO:0007669"/>
    <property type="project" value="TreeGrafter"/>
</dbReference>
<dbReference type="SUPFAM" id="SSF46689">
    <property type="entry name" value="Homeodomain-like"/>
    <property type="match status" value="1"/>
</dbReference>
<dbReference type="PANTHER" id="PTHR30055">
    <property type="entry name" value="HTH-TYPE TRANSCRIPTIONAL REGULATOR RUTR"/>
    <property type="match status" value="1"/>
</dbReference>
<evidence type="ECO:0000256" key="2">
    <source>
        <dbReference type="ARBA" id="ARBA00023125"/>
    </source>
</evidence>
<evidence type="ECO:0000256" key="3">
    <source>
        <dbReference type="ARBA" id="ARBA00023163"/>
    </source>
</evidence>
<protein>
    <submittedName>
        <fullName evidence="5">Unannotated protein</fullName>
    </submittedName>
</protein>
<dbReference type="PRINTS" id="PR00455">
    <property type="entry name" value="HTHTETR"/>
</dbReference>
<organism evidence="5">
    <name type="scientific">freshwater metagenome</name>
    <dbReference type="NCBI Taxonomy" id="449393"/>
    <lineage>
        <taxon>unclassified sequences</taxon>
        <taxon>metagenomes</taxon>
        <taxon>ecological metagenomes</taxon>
    </lineage>
</organism>
<feature type="domain" description="HTH tetR-type" evidence="4">
    <location>
        <begin position="18"/>
        <end position="78"/>
    </location>
</feature>
<dbReference type="InterPro" id="IPR009057">
    <property type="entry name" value="Homeodomain-like_sf"/>
</dbReference>
<reference evidence="5" key="1">
    <citation type="submission" date="2020-05" db="EMBL/GenBank/DDBJ databases">
        <authorList>
            <person name="Chiriac C."/>
            <person name="Salcher M."/>
            <person name="Ghai R."/>
            <person name="Kavagutti S V."/>
        </authorList>
    </citation>
    <scope>NUCLEOTIDE SEQUENCE</scope>
</reference>
<dbReference type="GO" id="GO:0003700">
    <property type="term" value="F:DNA-binding transcription factor activity"/>
    <property type="evidence" value="ECO:0007669"/>
    <property type="project" value="TreeGrafter"/>
</dbReference>
<dbReference type="Gene3D" id="1.10.357.10">
    <property type="entry name" value="Tetracycline Repressor, domain 2"/>
    <property type="match status" value="1"/>
</dbReference>
<dbReference type="InterPro" id="IPR050109">
    <property type="entry name" value="HTH-type_TetR-like_transc_reg"/>
</dbReference>
<sequence length="205" mass="22675">MTESTYAPRKLPRQERSQRTVERILEAAAHIFDEAGYSETSTSDIASEAGVSIGSLYQYFPNKDSMLLALTQAHIETTTLNLSQMISEFDPGADLQDVLRALTNFLVEQHELDHLHLLIAHTAPRTHEVGAALDQAKFQLVELAARYLRLTNPDVTNSLLTARMLVATIDAGVHDVILREARGKARDRAIKLTVATAMSIVAIRI</sequence>
<dbReference type="AlphaFoldDB" id="A0A6J6E5K5"/>
<dbReference type="EMBL" id="CAEZXE010000030">
    <property type="protein sequence ID" value="CAB4673691.1"/>
    <property type="molecule type" value="Genomic_DNA"/>
</dbReference>
<dbReference type="Pfam" id="PF00440">
    <property type="entry name" value="TetR_N"/>
    <property type="match status" value="1"/>
</dbReference>
<gene>
    <name evidence="5" type="ORF">UFOPK1603_01209</name>
    <name evidence="6" type="ORF">UFOPK2350_00507</name>
</gene>
<dbReference type="PROSITE" id="PS50977">
    <property type="entry name" value="HTH_TETR_2"/>
    <property type="match status" value="1"/>
</dbReference>
<evidence type="ECO:0000256" key="1">
    <source>
        <dbReference type="ARBA" id="ARBA00023015"/>
    </source>
</evidence>
<evidence type="ECO:0000259" key="4">
    <source>
        <dbReference type="PROSITE" id="PS50977"/>
    </source>
</evidence>
<accession>A0A6J6E5K5</accession>